<organism evidence="2 3">
    <name type="scientific">Euplotes crassus</name>
    <dbReference type="NCBI Taxonomy" id="5936"/>
    <lineage>
        <taxon>Eukaryota</taxon>
        <taxon>Sar</taxon>
        <taxon>Alveolata</taxon>
        <taxon>Ciliophora</taxon>
        <taxon>Intramacronucleata</taxon>
        <taxon>Spirotrichea</taxon>
        <taxon>Hypotrichia</taxon>
        <taxon>Euplotida</taxon>
        <taxon>Euplotidae</taxon>
        <taxon>Moneuplotes</taxon>
    </lineage>
</organism>
<accession>A0AAD1XAC3</accession>
<feature type="compositionally biased region" description="Polar residues" evidence="1">
    <location>
        <begin position="320"/>
        <end position="330"/>
    </location>
</feature>
<feature type="region of interest" description="Disordered" evidence="1">
    <location>
        <begin position="320"/>
        <end position="355"/>
    </location>
</feature>
<evidence type="ECO:0000313" key="3">
    <source>
        <dbReference type="Proteomes" id="UP001295684"/>
    </source>
</evidence>
<reference evidence="2" key="1">
    <citation type="submission" date="2023-07" db="EMBL/GenBank/DDBJ databases">
        <authorList>
            <consortium name="AG Swart"/>
            <person name="Singh M."/>
            <person name="Singh A."/>
            <person name="Seah K."/>
            <person name="Emmerich C."/>
        </authorList>
    </citation>
    <scope>NUCLEOTIDE SEQUENCE</scope>
    <source>
        <strain evidence="2">DP1</strain>
    </source>
</reference>
<dbReference type="EMBL" id="CAMPGE010005732">
    <property type="protein sequence ID" value="CAI2364577.1"/>
    <property type="molecule type" value="Genomic_DNA"/>
</dbReference>
<evidence type="ECO:0000256" key="1">
    <source>
        <dbReference type="SAM" id="MobiDB-lite"/>
    </source>
</evidence>
<gene>
    <name evidence="2" type="ORF">ECRASSUSDP1_LOCUS5922</name>
</gene>
<sequence>MMLKPVNLISQFLKQIVSVLQTRVLKTFKKKANKRMDYLMPMDYSKNSLFPNIKHQASLSGTPGRFLRDKSMESVQSAASQTDDNPHRKNIREKVIQYCKPKVEYRKSFVKKQNQPRKKLVLSKLDKMRILSETQLRQLLCKEIQENKKFLESRSKLFKRRARQSISIEDKSPTQIHDEEKDMEFKSIRISNHKLSINPLSTKENTIRHDQFKNLAFYRGGIETKKSRRCRTRRDPVKISRSYFLKKSTNPKCRLMKKETTIETVYPKYCSKSNKKLADLQAELAQKTKNTSIDDVHISSFISYFGNYQRWIFKRTSNPLPHSKPDSTLSPKIHSSDHNPLHPLVPTPSASQDHT</sequence>
<evidence type="ECO:0000313" key="2">
    <source>
        <dbReference type="EMBL" id="CAI2364577.1"/>
    </source>
</evidence>
<keyword evidence="3" id="KW-1185">Reference proteome</keyword>
<name>A0AAD1XAC3_EUPCR</name>
<dbReference type="AlphaFoldDB" id="A0AAD1XAC3"/>
<protein>
    <submittedName>
        <fullName evidence="2">Uncharacterized protein</fullName>
    </submittedName>
</protein>
<proteinExistence type="predicted"/>
<comment type="caution">
    <text evidence="2">The sequence shown here is derived from an EMBL/GenBank/DDBJ whole genome shotgun (WGS) entry which is preliminary data.</text>
</comment>
<dbReference type="Proteomes" id="UP001295684">
    <property type="component" value="Unassembled WGS sequence"/>
</dbReference>